<dbReference type="SUPFAM" id="SSF52540">
    <property type="entry name" value="P-loop containing nucleoside triphosphate hydrolases"/>
    <property type="match status" value="1"/>
</dbReference>
<sequence>MSVNPLARPGAAGNSAADFSELLARAPKLPPAGGNTSRLSPAVFEKSQPAGPVPAPAPVVPPGRFAEFWRLGYRRLVPIVPVDAELSEHSTLHQRIKKDPRNDGRGKTPGVKGRDGKWCSFDWASWESTEADLQRWAGMGAGVGIKCGGADGLVAIDADTLDLDQARTIRSVIEEKLGLLPVRIGQDPKALYLCRSLEPMRYARVEFGERDDRGRSRFRVELLTDGRQFVAAGTHPKTRKPYHWPRPPVRLDDLPVFEPQAILAVLEAIRAAMPASKPLVLEGGKGDVDQSSLQGRLEDVRRAVEATPNRTELFPTREAWLGFGYAIKAALPDHPDDALELFHEWSARWEDPDGEANDPDYVTAEWARCKPPFRRGASWLYELAEQHSGGKFSRAELWFDVIEDTEDPFEIAARRAREQAEGSAPMLASPALTVVRGVVDTSAVSVREWLVCPRLPIGDVAQCVGEPGISKSTFALRDALAVATGNEQLLRGADASGNPISPERLHRSGAVIVYNAEDREAEMRRRLAAAQRHYGITAADMKHPIVLWSGIDHQTLTIVRRDGERGAMKRAPGADALESVIAEHGAVLVVLDPQISLSAGGNENSNDDQDALLQELARIATRRQTSILVVHHTSKASRDNKGDMAAGRGGFAAVGKVRSAFTLCNVTGDGDEKAWGVTPAERLIRLDYAKVSHDKVPTGPLVFRRVSAPVGNGLGTRPATAEVLFEGNPREALKMAGDFAPVLELVDVKALAAAAGEKPVDQAKAQQVARIANELMGDDDEIGLGGNWEVIGARMRDAGLIKAAGRPTITGEVRSALVGQGICVDHRGRKVLIRISKRGSGDKAPLWIERIPAEDTYDMSHTSRVTQEGGK</sequence>
<keyword evidence="4" id="KW-1185">Reference proteome</keyword>
<organism evidence="3 4">
    <name type="scientific">Blastochloris tepida</name>
    <dbReference type="NCBI Taxonomy" id="2233851"/>
    <lineage>
        <taxon>Bacteria</taxon>
        <taxon>Pseudomonadati</taxon>
        <taxon>Pseudomonadota</taxon>
        <taxon>Alphaproteobacteria</taxon>
        <taxon>Hyphomicrobiales</taxon>
        <taxon>Blastochloridaceae</taxon>
        <taxon>Blastochloris</taxon>
    </lineage>
</organism>
<reference evidence="3 4" key="1">
    <citation type="submission" date="2018-08" db="EMBL/GenBank/DDBJ databases">
        <title>Complete genome sequencing of Blastochloris tepida GI.</title>
        <authorList>
            <person name="Tsukatani Y."/>
            <person name="Mori H."/>
        </authorList>
    </citation>
    <scope>NUCLEOTIDE SEQUENCE [LARGE SCALE GENOMIC DNA]</scope>
    <source>
        <strain evidence="3 4">GI</strain>
    </source>
</reference>
<dbReference type="EMBL" id="AP018907">
    <property type="protein sequence ID" value="BBF92129.1"/>
    <property type="molecule type" value="Genomic_DNA"/>
</dbReference>
<dbReference type="GO" id="GO:0016817">
    <property type="term" value="F:hydrolase activity, acting on acid anhydrides"/>
    <property type="evidence" value="ECO:0007669"/>
    <property type="project" value="InterPro"/>
</dbReference>
<dbReference type="Gene3D" id="3.40.50.300">
    <property type="entry name" value="P-loop containing nucleotide triphosphate hydrolases"/>
    <property type="match status" value="1"/>
</dbReference>
<dbReference type="KEGG" id="blag:BLTE_08140"/>
<dbReference type="AlphaFoldDB" id="A0A348FXU6"/>
<dbReference type="Pfam" id="PF13481">
    <property type="entry name" value="AAA_25"/>
    <property type="match status" value="1"/>
</dbReference>
<dbReference type="InterPro" id="IPR027417">
    <property type="entry name" value="P-loop_NTPase"/>
</dbReference>
<evidence type="ECO:0000313" key="3">
    <source>
        <dbReference type="EMBL" id="BBF92129.1"/>
    </source>
</evidence>
<dbReference type="InterPro" id="IPR014819">
    <property type="entry name" value="PriCT_2"/>
</dbReference>
<dbReference type="SMART" id="SM00943">
    <property type="entry name" value="Prim-Pol"/>
    <property type="match status" value="1"/>
</dbReference>
<dbReference type="InterPro" id="IPR015330">
    <property type="entry name" value="DNA_primase/pol_bifunc_N"/>
</dbReference>
<dbReference type="Pfam" id="PF09250">
    <property type="entry name" value="Prim-Pol"/>
    <property type="match status" value="1"/>
</dbReference>
<protein>
    <recommendedName>
        <fullName evidence="2">DNA primase/polymerase bifunctional N-terminal domain-containing protein</fullName>
    </recommendedName>
</protein>
<feature type="region of interest" description="Disordered" evidence="1">
    <location>
        <begin position="88"/>
        <end position="114"/>
    </location>
</feature>
<gene>
    <name evidence="3" type="ORF">BLTE_08140</name>
</gene>
<feature type="domain" description="DNA primase/polymerase bifunctional N-terminal" evidence="2">
    <location>
        <begin position="65"/>
        <end position="263"/>
    </location>
</feature>
<evidence type="ECO:0000313" key="4">
    <source>
        <dbReference type="Proteomes" id="UP000266934"/>
    </source>
</evidence>
<dbReference type="OrthoDB" id="123525at2"/>
<evidence type="ECO:0000256" key="1">
    <source>
        <dbReference type="SAM" id="MobiDB-lite"/>
    </source>
</evidence>
<proteinExistence type="predicted"/>
<dbReference type="RefSeq" id="WP_126397850.1">
    <property type="nucleotide sequence ID" value="NZ_AP018907.1"/>
</dbReference>
<dbReference type="Proteomes" id="UP000266934">
    <property type="component" value="Chromosome"/>
</dbReference>
<evidence type="ECO:0000259" key="2">
    <source>
        <dbReference type="SMART" id="SM00943"/>
    </source>
</evidence>
<accession>A0A348FXU6</accession>
<dbReference type="Pfam" id="PF08707">
    <property type="entry name" value="PriCT_2"/>
    <property type="match status" value="1"/>
</dbReference>
<name>A0A348FXU6_9HYPH</name>